<dbReference type="RefSeq" id="XP_012895927.1">
    <property type="nucleotide sequence ID" value="XM_013040473.1"/>
</dbReference>
<protein>
    <submittedName>
        <fullName evidence="1">Uncharacterized protein</fullName>
    </submittedName>
</protein>
<dbReference type="AlphaFoldDB" id="D8M1E0"/>
<evidence type="ECO:0000313" key="2">
    <source>
        <dbReference type="Proteomes" id="UP000008312"/>
    </source>
</evidence>
<keyword evidence="2" id="KW-1185">Reference proteome</keyword>
<dbReference type="Proteomes" id="UP000008312">
    <property type="component" value="Unassembled WGS sequence"/>
</dbReference>
<organism evidence="1">
    <name type="scientific">Blastocystis hominis</name>
    <dbReference type="NCBI Taxonomy" id="12968"/>
    <lineage>
        <taxon>Eukaryota</taxon>
        <taxon>Sar</taxon>
        <taxon>Stramenopiles</taxon>
        <taxon>Bigyra</taxon>
        <taxon>Opalozoa</taxon>
        <taxon>Opalinata</taxon>
        <taxon>Blastocystidae</taxon>
        <taxon>Blastocystis</taxon>
    </lineage>
</organism>
<dbReference type="InParanoid" id="D8M1E0"/>
<name>D8M1E0_BLAHO</name>
<evidence type="ECO:0000313" key="1">
    <source>
        <dbReference type="EMBL" id="CBK21879.2"/>
    </source>
</evidence>
<dbReference type="EMBL" id="FN668645">
    <property type="protein sequence ID" value="CBK21879.2"/>
    <property type="molecule type" value="Genomic_DNA"/>
</dbReference>
<gene>
    <name evidence="1" type="ORF">GSBLH_T00001979001</name>
</gene>
<accession>D8M1E0</accession>
<dbReference type="GeneID" id="24919194"/>
<proteinExistence type="predicted"/>
<reference evidence="1" key="1">
    <citation type="submission" date="2010-02" db="EMBL/GenBank/DDBJ databases">
        <title>Sequencing and annotation of the Blastocystis hominis genome.</title>
        <authorList>
            <person name="Wincker P."/>
        </authorList>
    </citation>
    <scope>NUCLEOTIDE SEQUENCE</scope>
    <source>
        <strain evidence="1">Singapore isolate B</strain>
    </source>
</reference>
<sequence>MNRLMKSDLFLPLQKKSLLLEWGVLSIEAEGEEESIPDHLLQFVASIVSEASFTMKLPKEFVTPIIEKLLRAGTAPCMELALKILGSLKDVSLSALQLRCILLVEFHRIPSNLGAPAANRADNRASAARPFHPVEFEEHGGRAGFRRDVAASSGQGNALGLAEIGAFFARSAGCSASESARAAAHRGFHAGDGAAGGESRVWGAARCAG</sequence>